<name>A0A318KI68_9NEIS</name>
<dbReference type="OrthoDB" id="9800421at2"/>
<dbReference type="InterPro" id="IPR008318">
    <property type="entry name" value="UCP030820"/>
</dbReference>
<gene>
    <name evidence="1" type="ORF">DFR34_12730</name>
</gene>
<dbReference type="Proteomes" id="UP000247555">
    <property type="component" value="Unassembled WGS sequence"/>
</dbReference>
<accession>A0A318KI68</accession>
<proteinExistence type="predicted"/>
<organism evidence="1 2">
    <name type="scientific">Rivihabitans pingtungensis</name>
    <dbReference type="NCBI Taxonomy" id="1054498"/>
    <lineage>
        <taxon>Bacteria</taxon>
        <taxon>Pseudomonadati</taxon>
        <taxon>Pseudomonadota</taxon>
        <taxon>Betaproteobacteria</taxon>
        <taxon>Neisseriales</taxon>
        <taxon>Aquaspirillaceae</taxon>
        <taxon>Rivihabitans</taxon>
    </lineage>
</organism>
<dbReference type="Pfam" id="PF06073">
    <property type="entry name" value="DUF934"/>
    <property type="match status" value="1"/>
</dbReference>
<keyword evidence="2" id="KW-1185">Reference proteome</keyword>
<comment type="caution">
    <text evidence="1">The sequence shown here is derived from an EMBL/GenBank/DDBJ whole genome shotgun (WGS) entry which is preliminary data.</text>
</comment>
<dbReference type="RefSeq" id="WP_110391920.1">
    <property type="nucleotide sequence ID" value="NZ_QJKI01000027.1"/>
</dbReference>
<dbReference type="AlphaFoldDB" id="A0A318KI68"/>
<evidence type="ECO:0000313" key="2">
    <source>
        <dbReference type="Proteomes" id="UP000247555"/>
    </source>
</evidence>
<reference evidence="1 2" key="1">
    <citation type="submission" date="2018-05" db="EMBL/GenBank/DDBJ databases">
        <title>Genomic Encyclopedia of Type Strains, Phase IV (KMG-IV): sequencing the most valuable type-strain genomes for metagenomic binning, comparative biology and taxonomic classification.</title>
        <authorList>
            <person name="Goeker M."/>
        </authorList>
    </citation>
    <scope>NUCLEOTIDE SEQUENCE [LARGE SCALE GENOMIC DNA]</scope>
    <source>
        <strain evidence="1 2">DSM 29661</strain>
    </source>
</reference>
<dbReference type="PIRSF" id="PIRSF030820">
    <property type="entry name" value="UCP030820"/>
    <property type="match status" value="1"/>
</dbReference>
<protein>
    <submittedName>
        <fullName evidence="1">Uncharacterized protein (DUF934 family)</fullName>
    </submittedName>
</protein>
<dbReference type="EMBL" id="QJKI01000027">
    <property type="protein sequence ID" value="PXX75177.1"/>
    <property type="molecule type" value="Genomic_DNA"/>
</dbReference>
<sequence>MPKPLIKDRQIIDDAWTLVRDAEAGAPAGPAILPLALWKTLRDSRAAADTGVWLAPADDPAELAGAAAELPVIAVDFPQFADGRGYSIGRLLRERYGFAGELRAIGDVLRDQLYPLEQVGFNAFSLREDRDPAKDIAGLHDFSLGYQQTFLRQQPLFRHAR</sequence>
<evidence type="ECO:0000313" key="1">
    <source>
        <dbReference type="EMBL" id="PXX75177.1"/>
    </source>
</evidence>